<dbReference type="HOGENOM" id="CLU_2904782_0_0_1"/>
<dbReference type="RefSeq" id="XP_015702530.1">
    <property type="nucleotide sequence ID" value="XM_015847839.1"/>
</dbReference>
<keyword evidence="2" id="KW-1185">Reference proteome</keyword>
<dbReference type="AlphaFoldDB" id="A0A0A2VJ74"/>
<organism evidence="1 2">
    <name type="scientific">Paracoccidioides lutzii (strain ATCC MYA-826 / Pb01)</name>
    <name type="common">Paracoccidioides brasiliensis</name>
    <dbReference type="NCBI Taxonomy" id="502779"/>
    <lineage>
        <taxon>Eukaryota</taxon>
        <taxon>Fungi</taxon>
        <taxon>Dikarya</taxon>
        <taxon>Ascomycota</taxon>
        <taxon>Pezizomycotina</taxon>
        <taxon>Eurotiomycetes</taxon>
        <taxon>Eurotiomycetidae</taxon>
        <taxon>Onygenales</taxon>
        <taxon>Ajellomycetaceae</taxon>
        <taxon>Paracoccidioides</taxon>
    </lineage>
</organism>
<dbReference type="KEGG" id="pbl:PAAG_12336"/>
<dbReference type="VEuPathDB" id="FungiDB:PAAG_12336"/>
<name>A0A0A2VJ74_PARBA</name>
<proteinExistence type="predicted"/>
<protein>
    <submittedName>
        <fullName evidence="1">Uncharacterized protein</fullName>
    </submittedName>
</protein>
<gene>
    <name evidence="1" type="ORF">PAAG_12336</name>
</gene>
<accession>A0A0A2VJ74</accession>
<evidence type="ECO:0000313" key="1">
    <source>
        <dbReference type="EMBL" id="KGQ00964.1"/>
    </source>
</evidence>
<dbReference type="OrthoDB" id="10539887at2759"/>
<dbReference type="GeneID" id="26971031"/>
<evidence type="ECO:0000313" key="2">
    <source>
        <dbReference type="Proteomes" id="UP000002059"/>
    </source>
</evidence>
<reference evidence="1 2" key="1">
    <citation type="journal article" date="2011" name="PLoS Genet.">
        <title>Comparative genomic analysis of human fungal pathogens causing paracoccidioidomycosis.</title>
        <authorList>
            <person name="Desjardins C.A."/>
            <person name="Champion M.D."/>
            <person name="Holder J.W."/>
            <person name="Muszewska A."/>
            <person name="Goldberg J."/>
            <person name="Bailao A.M."/>
            <person name="Brigido M.M."/>
            <person name="Ferreira M.E."/>
            <person name="Garcia A.M."/>
            <person name="Grynberg M."/>
            <person name="Gujja S."/>
            <person name="Heiman D.I."/>
            <person name="Henn M.R."/>
            <person name="Kodira C.D."/>
            <person name="Leon-Narvaez H."/>
            <person name="Longo L.V."/>
            <person name="Ma L.J."/>
            <person name="Malavazi I."/>
            <person name="Matsuo A.L."/>
            <person name="Morais F.V."/>
            <person name="Pereira M."/>
            <person name="Rodriguez-Brito S."/>
            <person name="Sakthikumar S."/>
            <person name="Salem-Izacc S.M."/>
            <person name="Sykes S.M."/>
            <person name="Teixeira M.M."/>
            <person name="Vallejo M.C."/>
            <person name="Walter M.E."/>
            <person name="Yandava C."/>
            <person name="Young S."/>
            <person name="Zeng Q."/>
            <person name="Zucker J."/>
            <person name="Felipe M.S."/>
            <person name="Goldman G.H."/>
            <person name="Haas B.J."/>
            <person name="McEwen J.G."/>
            <person name="Nino-Vega G."/>
            <person name="Puccia R."/>
            <person name="San-Blas G."/>
            <person name="Soares C.M."/>
            <person name="Birren B.W."/>
            <person name="Cuomo C.A."/>
        </authorList>
    </citation>
    <scope>NUCLEOTIDE SEQUENCE [LARGE SCALE GENOMIC DNA]</scope>
    <source>
        <strain evidence="2">ATCC MYA-826 / Pb01</strain>
    </source>
</reference>
<dbReference type="Proteomes" id="UP000002059">
    <property type="component" value="Partially assembled WGS sequence"/>
</dbReference>
<dbReference type="EMBL" id="KN294013">
    <property type="protein sequence ID" value="KGQ00964.1"/>
    <property type="molecule type" value="Genomic_DNA"/>
</dbReference>
<sequence length="62" mass="7230">MDDNNVLNNFLLINLGFSLLVDLLIEHKATLLTVRHLLTENDFRASKNERHAVEWALEIVMR</sequence>